<organism evidence="10 11">
    <name type="scientific">Candidatus Falkowbacteria bacterium CG23_combo_of_CG06-09_8_20_14_all_49_15</name>
    <dbReference type="NCBI Taxonomy" id="1974572"/>
    <lineage>
        <taxon>Bacteria</taxon>
        <taxon>Candidatus Falkowiibacteriota</taxon>
    </lineage>
</organism>
<keyword evidence="6" id="KW-0030">Aminoacyl-tRNA synthetase</keyword>
<comment type="caution">
    <text evidence="10">The sequence shown here is derived from an EMBL/GenBank/DDBJ whole genome shotgun (WGS) entry which is preliminary data.</text>
</comment>
<dbReference type="SUPFAM" id="SSF55681">
    <property type="entry name" value="Class II aaRS and biotin synthetases"/>
    <property type="match status" value="1"/>
</dbReference>
<dbReference type="Pfam" id="PF00152">
    <property type="entry name" value="tRNA-synt_2"/>
    <property type="match status" value="1"/>
</dbReference>
<dbReference type="SUPFAM" id="SSF50249">
    <property type="entry name" value="Nucleic acid-binding proteins"/>
    <property type="match status" value="1"/>
</dbReference>
<dbReference type="GO" id="GO:0000049">
    <property type="term" value="F:tRNA binding"/>
    <property type="evidence" value="ECO:0007669"/>
    <property type="project" value="TreeGrafter"/>
</dbReference>
<dbReference type="PANTHER" id="PTHR42918:SF15">
    <property type="entry name" value="LYSINE--TRNA LIGASE, CHLOROPLASTIC_MITOCHONDRIAL"/>
    <property type="match status" value="1"/>
</dbReference>
<feature type="domain" description="Aminoacyl-transfer RNA synthetases class-II family profile" evidence="9">
    <location>
        <begin position="179"/>
        <end position="487"/>
    </location>
</feature>
<dbReference type="GO" id="GO:0006430">
    <property type="term" value="P:lysyl-tRNA aminoacylation"/>
    <property type="evidence" value="ECO:0007669"/>
    <property type="project" value="InterPro"/>
</dbReference>
<comment type="catalytic activity">
    <reaction evidence="7 8">
        <text>tRNA(Lys) + L-lysine + ATP = L-lysyl-tRNA(Lys) + AMP + diphosphate</text>
        <dbReference type="Rhea" id="RHEA:20792"/>
        <dbReference type="Rhea" id="RHEA-COMP:9696"/>
        <dbReference type="Rhea" id="RHEA-COMP:9697"/>
        <dbReference type="ChEBI" id="CHEBI:30616"/>
        <dbReference type="ChEBI" id="CHEBI:32551"/>
        <dbReference type="ChEBI" id="CHEBI:33019"/>
        <dbReference type="ChEBI" id="CHEBI:78442"/>
        <dbReference type="ChEBI" id="CHEBI:78529"/>
        <dbReference type="ChEBI" id="CHEBI:456215"/>
        <dbReference type="EC" id="6.1.1.6"/>
    </reaction>
</comment>
<keyword evidence="2 10" id="KW-0436">Ligase</keyword>
<dbReference type="InterPro" id="IPR004365">
    <property type="entry name" value="NA-bd_OB_tRNA"/>
</dbReference>
<keyword evidence="3 8" id="KW-0479">Metal-binding</keyword>
<comment type="cofactor">
    <cofactor evidence="8">
        <name>Mg(2+)</name>
        <dbReference type="ChEBI" id="CHEBI:18420"/>
    </cofactor>
    <text evidence="8">Binds 3 Mg(2+) ions per subunit.</text>
</comment>
<accession>A0A2G9ZMU4</accession>
<dbReference type="InterPro" id="IPR044136">
    <property type="entry name" value="Lys-tRNA-ligase_II_N"/>
</dbReference>
<dbReference type="InterPro" id="IPR018149">
    <property type="entry name" value="Lys-tRNA-synth_II_C"/>
</dbReference>
<dbReference type="AlphaFoldDB" id="A0A2G9ZMU4"/>
<evidence type="ECO:0000256" key="7">
    <source>
        <dbReference type="ARBA" id="ARBA00048573"/>
    </source>
</evidence>
<dbReference type="GO" id="GO:0004824">
    <property type="term" value="F:lysine-tRNA ligase activity"/>
    <property type="evidence" value="ECO:0007669"/>
    <property type="project" value="UniProtKB-EC"/>
</dbReference>
<dbReference type="NCBIfam" id="NF001756">
    <property type="entry name" value="PRK00484.1"/>
    <property type="match status" value="1"/>
</dbReference>
<dbReference type="InterPro" id="IPR002313">
    <property type="entry name" value="Lys-tRNA-ligase_II"/>
</dbReference>
<dbReference type="Gene3D" id="2.40.50.140">
    <property type="entry name" value="Nucleic acid-binding proteins"/>
    <property type="match status" value="1"/>
</dbReference>
<keyword evidence="5" id="KW-0067">ATP-binding</keyword>
<keyword evidence="4" id="KW-0547">Nucleotide-binding</keyword>
<reference evidence="10 11" key="1">
    <citation type="submission" date="2017-09" db="EMBL/GenBank/DDBJ databases">
        <title>Depth-based differentiation of microbial function through sediment-hosted aquifers and enrichment of novel symbionts in the deep terrestrial subsurface.</title>
        <authorList>
            <person name="Probst A.J."/>
            <person name="Ladd B."/>
            <person name="Jarett J.K."/>
            <person name="Geller-Mcgrath D.E."/>
            <person name="Sieber C.M."/>
            <person name="Emerson J.B."/>
            <person name="Anantharaman K."/>
            <person name="Thomas B.C."/>
            <person name="Malmstrom R."/>
            <person name="Stieglmeier M."/>
            <person name="Klingl A."/>
            <person name="Woyke T."/>
            <person name="Ryan C.M."/>
            <person name="Banfield J.F."/>
        </authorList>
    </citation>
    <scope>NUCLEOTIDE SEQUENCE [LARGE SCALE GENOMIC DNA]</scope>
    <source>
        <strain evidence="10">CG23_combo_of_CG06-09_8_20_14_all_49_15</strain>
    </source>
</reference>
<gene>
    <name evidence="10" type="primary">lysS</name>
    <name evidence="10" type="ORF">COX22_03225</name>
</gene>
<name>A0A2G9ZMU4_9BACT</name>
<keyword evidence="8" id="KW-0460">Magnesium</keyword>
<dbReference type="Proteomes" id="UP000230729">
    <property type="component" value="Unassembled WGS sequence"/>
</dbReference>
<sequence length="488" mass="56230">MPGNQSLNEREERIKKVQKMKERGLFPYPAHSNRNSDVKSVLLNFQDFLEQKKSLILGGRIRSIRSHGNITFCRLEDSSGKIQLVLSKKDLGQELYKNFVQLIDVGDFVEPEGFCFITQKGEQSLLLKNWRPLAKALRPLPDKWAGLKDEEERLRKRYLDFLSNPDLKDLFRKKAIFWQATREFLLAKGFWDVETPVLETSAGGANARPFKTHHQALDMDVFLRISMGELWQKRLLVGGWEKTFEIGRQFRNEGMDAEHLQDYTQMEFYWAYADYNDGMRLVEDLIKTVARKTFATNIYQIKNYSINIDQTWERYDFSETIKKYTGLDINTASTNQIIAKLKELKINYSSQGFNYQRGLDNLWKYCRKFLAGPGFLTGQPAALSPLAKKSASQPGQTERFQVILAGSEVGNGYSELNDPLDQAERFLEQQKLKDAGDEEAQSHDFDFVEALEYGMPPACGFGYSERLFAFLAGKSARECQIFPLVKPK</sequence>
<dbReference type="PANTHER" id="PTHR42918">
    <property type="entry name" value="LYSYL-TRNA SYNTHETASE"/>
    <property type="match status" value="1"/>
</dbReference>
<dbReference type="EMBL" id="PCSD01000075">
    <property type="protein sequence ID" value="PIP33658.1"/>
    <property type="molecule type" value="Genomic_DNA"/>
</dbReference>
<evidence type="ECO:0000256" key="2">
    <source>
        <dbReference type="ARBA" id="ARBA00022598"/>
    </source>
</evidence>
<evidence type="ECO:0000256" key="6">
    <source>
        <dbReference type="ARBA" id="ARBA00023146"/>
    </source>
</evidence>
<evidence type="ECO:0000313" key="10">
    <source>
        <dbReference type="EMBL" id="PIP33658.1"/>
    </source>
</evidence>
<dbReference type="CDD" id="cd04322">
    <property type="entry name" value="LysRS_N"/>
    <property type="match status" value="1"/>
</dbReference>
<evidence type="ECO:0000259" key="9">
    <source>
        <dbReference type="PROSITE" id="PS50862"/>
    </source>
</evidence>
<evidence type="ECO:0000256" key="1">
    <source>
        <dbReference type="ARBA" id="ARBA00013166"/>
    </source>
</evidence>
<dbReference type="GO" id="GO:0046872">
    <property type="term" value="F:metal ion binding"/>
    <property type="evidence" value="ECO:0007669"/>
    <property type="project" value="UniProtKB-KW"/>
</dbReference>
<evidence type="ECO:0000256" key="8">
    <source>
        <dbReference type="RuleBase" id="RU000336"/>
    </source>
</evidence>
<evidence type="ECO:0000256" key="4">
    <source>
        <dbReference type="ARBA" id="ARBA00022741"/>
    </source>
</evidence>
<evidence type="ECO:0000256" key="5">
    <source>
        <dbReference type="ARBA" id="ARBA00022840"/>
    </source>
</evidence>
<dbReference type="PROSITE" id="PS50862">
    <property type="entry name" value="AA_TRNA_LIGASE_II"/>
    <property type="match status" value="1"/>
</dbReference>
<evidence type="ECO:0000313" key="11">
    <source>
        <dbReference type="Proteomes" id="UP000230729"/>
    </source>
</evidence>
<dbReference type="GO" id="GO:0005829">
    <property type="term" value="C:cytosol"/>
    <property type="evidence" value="ECO:0007669"/>
    <property type="project" value="TreeGrafter"/>
</dbReference>
<evidence type="ECO:0000256" key="3">
    <source>
        <dbReference type="ARBA" id="ARBA00022723"/>
    </source>
</evidence>
<dbReference type="EC" id="6.1.1.6" evidence="1 8"/>
<proteinExistence type="predicted"/>
<dbReference type="Pfam" id="PF01336">
    <property type="entry name" value="tRNA_anti-codon"/>
    <property type="match status" value="1"/>
</dbReference>
<dbReference type="GO" id="GO:0005524">
    <property type="term" value="F:ATP binding"/>
    <property type="evidence" value="ECO:0007669"/>
    <property type="project" value="UniProtKB-KW"/>
</dbReference>
<dbReference type="InterPro" id="IPR012340">
    <property type="entry name" value="NA-bd_OB-fold"/>
</dbReference>
<dbReference type="InterPro" id="IPR045864">
    <property type="entry name" value="aa-tRNA-synth_II/BPL/LPL"/>
</dbReference>
<dbReference type="InterPro" id="IPR006195">
    <property type="entry name" value="aa-tRNA-synth_II"/>
</dbReference>
<dbReference type="NCBIfam" id="TIGR00499">
    <property type="entry name" value="lysS_bact"/>
    <property type="match status" value="1"/>
</dbReference>
<dbReference type="PRINTS" id="PR00982">
    <property type="entry name" value="TRNASYNTHLYS"/>
</dbReference>
<dbReference type="Gene3D" id="3.30.930.10">
    <property type="entry name" value="Bira Bifunctional Protein, Domain 2"/>
    <property type="match status" value="1"/>
</dbReference>
<protein>
    <recommendedName>
        <fullName evidence="1 8">Lysine--tRNA ligase</fullName>
        <ecNumber evidence="1 8">6.1.1.6</ecNumber>
    </recommendedName>
</protein>
<dbReference type="InterPro" id="IPR004364">
    <property type="entry name" value="Aa-tRNA-synt_II"/>
</dbReference>